<gene>
    <name evidence="1" type="ORF">F1D05_25485</name>
</gene>
<dbReference type="Proteomes" id="UP000515563">
    <property type="component" value="Chromosome"/>
</dbReference>
<dbReference type="RefSeq" id="WP_185443050.1">
    <property type="nucleotide sequence ID" value="NZ_CP043661.1"/>
</dbReference>
<dbReference type="AlphaFoldDB" id="A0A7G6X340"/>
<evidence type="ECO:0000313" key="2">
    <source>
        <dbReference type="Proteomes" id="UP000515563"/>
    </source>
</evidence>
<evidence type="ECO:0000313" key="1">
    <source>
        <dbReference type="EMBL" id="QNE20655.1"/>
    </source>
</evidence>
<keyword evidence="2" id="KW-1185">Reference proteome</keyword>
<organism evidence="1 2">
    <name type="scientific">Kribbella qitaiheensis</name>
    <dbReference type="NCBI Taxonomy" id="1544730"/>
    <lineage>
        <taxon>Bacteria</taxon>
        <taxon>Bacillati</taxon>
        <taxon>Actinomycetota</taxon>
        <taxon>Actinomycetes</taxon>
        <taxon>Propionibacteriales</taxon>
        <taxon>Kribbellaceae</taxon>
        <taxon>Kribbella</taxon>
    </lineage>
</organism>
<proteinExistence type="predicted"/>
<protein>
    <recommendedName>
        <fullName evidence="3">Short-chain dehydrogenase</fullName>
    </recommendedName>
</protein>
<dbReference type="KEGG" id="kqi:F1D05_25485"/>
<accession>A0A7G6X340</accession>
<reference evidence="2" key="1">
    <citation type="submission" date="2019-09" db="EMBL/GenBank/DDBJ databases">
        <title>Antimicrobial potential of Antarctic Bacteria.</title>
        <authorList>
            <person name="Benaud N."/>
            <person name="Edwards R.J."/>
            <person name="Ferrari B.C."/>
        </authorList>
    </citation>
    <scope>NUCLEOTIDE SEQUENCE [LARGE SCALE GENOMIC DNA]</scope>
    <source>
        <strain evidence="2">SPB151</strain>
    </source>
</reference>
<reference evidence="1 2" key="2">
    <citation type="journal article" date="2020" name="Microbiol. Resour. Announc.">
        <title>Antarctic desert soil bacteria exhibit high novel natural product potential, evaluated through long-read genome sequencing and comparative genomics.</title>
        <authorList>
            <person name="Benaud N."/>
            <person name="Edwards R.J."/>
            <person name="Amos T.G."/>
            <person name="D'Agostino P.M."/>
            <person name="Gutierrez-Chavez C."/>
            <person name="Montgomery K."/>
            <person name="Nicetic I."/>
            <person name="Ferrari B.C."/>
        </authorList>
    </citation>
    <scope>NUCLEOTIDE SEQUENCE [LARGE SCALE GENOMIC DNA]</scope>
    <source>
        <strain evidence="1 2">SPB151</strain>
    </source>
</reference>
<sequence>MTNRYKPAETAAVSGAVKPITADKVAKGIVRAIERERYADYADPGIAVLAALAPPFAPLVRRYTDRQVRSARRPG</sequence>
<dbReference type="EMBL" id="CP043661">
    <property type="protein sequence ID" value="QNE20655.1"/>
    <property type="molecule type" value="Genomic_DNA"/>
</dbReference>
<evidence type="ECO:0008006" key="3">
    <source>
        <dbReference type="Google" id="ProtNLM"/>
    </source>
</evidence>
<name>A0A7G6X340_9ACTN</name>